<proteinExistence type="predicted"/>
<gene>
    <name evidence="1" type="ORF">M9H77_00922</name>
</gene>
<evidence type="ECO:0000313" key="1">
    <source>
        <dbReference type="EMBL" id="KAI5679695.1"/>
    </source>
</evidence>
<keyword evidence="2" id="KW-1185">Reference proteome</keyword>
<dbReference type="Proteomes" id="UP001060085">
    <property type="component" value="Linkage Group LG01"/>
</dbReference>
<reference evidence="2" key="1">
    <citation type="journal article" date="2023" name="Nat. Plants">
        <title>Single-cell RNA sequencing provides a high-resolution roadmap for understanding the multicellular compartmentation of specialized metabolism.</title>
        <authorList>
            <person name="Sun S."/>
            <person name="Shen X."/>
            <person name="Li Y."/>
            <person name="Li Y."/>
            <person name="Wang S."/>
            <person name="Li R."/>
            <person name="Zhang H."/>
            <person name="Shen G."/>
            <person name="Guo B."/>
            <person name="Wei J."/>
            <person name="Xu J."/>
            <person name="St-Pierre B."/>
            <person name="Chen S."/>
            <person name="Sun C."/>
        </authorList>
    </citation>
    <scope>NUCLEOTIDE SEQUENCE [LARGE SCALE GENOMIC DNA]</scope>
</reference>
<sequence length="339" mass="38483">MAKLEELKPPSSNSDSSSSAELIENCFGYLKLYSDGTIFRSAEIKHKSTIQENPSVIWNDFLFDPLHNLNLRIYKPKKDPKSPNHKQLPILFYFHAGGFCFGERFYPNPHNSSLSLCSGLQSVVISPDYRLAPESRLPAAIEDGFTAIKWLRDSDFQTLTWLSDVEIDFDRVFVFGDSSGGNIAHHLAVRLGRGSPELKPIRVRGYILLSPFFGGVLRTKREEEKPYENFWSQEIYDQLSIPHGANVDHPLVNPFGASSPSIEGLRLDPFLVMVGGDEVMRDRVEDYAMKMKASNHQVQYVEFEGKQHGFFTSYSYLEESKNLIQLVKDFISKNSSSII</sequence>
<name>A0ACC0C485_CATRO</name>
<protein>
    <submittedName>
        <fullName evidence="1">Uncharacterized protein</fullName>
    </submittedName>
</protein>
<comment type="caution">
    <text evidence="1">The sequence shown here is derived from an EMBL/GenBank/DDBJ whole genome shotgun (WGS) entry which is preliminary data.</text>
</comment>
<organism evidence="1 2">
    <name type="scientific">Catharanthus roseus</name>
    <name type="common">Madagascar periwinkle</name>
    <name type="synonym">Vinca rosea</name>
    <dbReference type="NCBI Taxonomy" id="4058"/>
    <lineage>
        <taxon>Eukaryota</taxon>
        <taxon>Viridiplantae</taxon>
        <taxon>Streptophyta</taxon>
        <taxon>Embryophyta</taxon>
        <taxon>Tracheophyta</taxon>
        <taxon>Spermatophyta</taxon>
        <taxon>Magnoliopsida</taxon>
        <taxon>eudicotyledons</taxon>
        <taxon>Gunneridae</taxon>
        <taxon>Pentapetalae</taxon>
        <taxon>asterids</taxon>
        <taxon>lamiids</taxon>
        <taxon>Gentianales</taxon>
        <taxon>Apocynaceae</taxon>
        <taxon>Rauvolfioideae</taxon>
        <taxon>Vinceae</taxon>
        <taxon>Catharanthinae</taxon>
        <taxon>Catharanthus</taxon>
    </lineage>
</organism>
<accession>A0ACC0C485</accession>
<evidence type="ECO:0000313" key="2">
    <source>
        <dbReference type="Proteomes" id="UP001060085"/>
    </source>
</evidence>
<dbReference type="EMBL" id="CM044701">
    <property type="protein sequence ID" value="KAI5679695.1"/>
    <property type="molecule type" value="Genomic_DNA"/>
</dbReference>